<feature type="region of interest" description="Disordered" evidence="1">
    <location>
        <begin position="24"/>
        <end position="48"/>
    </location>
</feature>
<protein>
    <recommendedName>
        <fullName evidence="4">Gag-pol polyprotein</fullName>
    </recommendedName>
</protein>
<dbReference type="Proteomes" id="UP001234989">
    <property type="component" value="Chromosome 9"/>
</dbReference>
<proteinExistence type="predicted"/>
<evidence type="ECO:0000313" key="2">
    <source>
        <dbReference type="EMBL" id="WMV46461.1"/>
    </source>
</evidence>
<reference evidence="2" key="1">
    <citation type="submission" date="2023-08" db="EMBL/GenBank/DDBJ databases">
        <title>A de novo genome assembly of Solanum verrucosum Schlechtendal, a Mexican diploid species geographically isolated from the other diploid A-genome species in potato relatives.</title>
        <authorList>
            <person name="Hosaka K."/>
        </authorList>
    </citation>
    <scope>NUCLEOTIDE SEQUENCE</scope>
    <source>
        <tissue evidence="2">Young leaves</tissue>
    </source>
</reference>
<name>A0AAF0UIZ3_SOLVR</name>
<dbReference type="EMBL" id="CP133620">
    <property type="protein sequence ID" value="WMV46461.1"/>
    <property type="molecule type" value="Genomic_DNA"/>
</dbReference>
<dbReference type="AlphaFoldDB" id="A0AAF0UIZ3"/>
<evidence type="ECO:0000256" key="1">
    <source>
        <dbReference type="SAM" id="MobiDB-lite"/>
    </source>
</evidence>
<keyword evidence="3" id="KW-1185">Reference proteome</keyword>
<evidence type="ECO:0008006" key="4">
    <source>
        <dbReference type="Google" id="ProtNLM"/>
    </source>
</evidence>
<sequence>MESGDFSHDRSSGCQFQQMFSSQNYSNSPAQRFNKESMSNPKTQEGGFSGSSFISCKKCGKSHSGKCLVSTDVCYDCGKSNHKVRDFPSQSSKGATLYFVTPYVSMKFDASPKIL</sequence>
<accession>A0AAF0UIZ3</accession>
<organism evidence="2 3">
    <name type="scientific">Solanum verrucosum</name>
    <dbReference type="NCBI Taxonomy" id="315347"/>
    <lineage>
        <taxon>Eukaryota</taxon>
        <taxon>Viridiplantae</taxon>
        <taxon>Streptophyta</taxon>
        <taxon>Embryophyta</taxon>
        <taxon>Tracheophyta</taxon>
        <taxon>Spermatophyta</taxon>
        <taxon>Magnoliopsida</taxon>
        <taxon>eudicotyledons</taxon>
        <taxon>Gunneridae</taxon>
        <taxon>Pentapetalae</taxon>
        <taxon>asterids</taxon>
        <taxon>lamiids</taxon>
        <taxon>Solanales</taxon>
        <taxon>Solanaceae</taxon>
        <taxon>Solanoideae</taxon>
        <taxon>Solaneae</taxon>
        <taxon>Solanum</taxon>
    </lineage>
</organism>
<gene>
    <name evidence="2" type="ORF">MTR67_039846</name>
</gene>
<evidence type="ECO:0000313" key="3">
    <source>
        <dbReference type="Proteomes" id="UP001234989"/>
    </source>
</evidence>
<feature type="compositionally biased region" description="Polar residues" evidence="1">
    <location>
        <begin position="24"/>
        <end position="43"/>
    </location>
</feature>